<dbReference type="SUPFAM" id="SSF53474">
    <property type="entry name" value="alpha/beta-Hydrolases"/>
    <property type="match status" value="1"/>
</dbReference>
<evidence type="ECO:0000259" key="2">
    <source>
        <dbReference type="Pfam" id="PF00326"/>
    </source>
</evidence>
<organism evidence="3">
    <name type="scientific">marine sediment metagenome</name>
    <dbReference type="NCBI Taxonomy" id="412755"/>
    <lineage>
        <taxon>unclassified sequences</taxon>
        <taxon>metagenomes</taxon>
        <taxon>ecological metagenomes</taxon>
    </lineage>
</organism>
<dbReference type="AlphaFoldDB" id="X1KRK0"/>
<keyword evidence="1" id="KW-0378">Hydrolase</keyword>
<dbReference type="EMBL" id="BARV01011582">
    <property type="protein sequence ID" value="GAI09707.1"/>
    <property type="molecule type" value="Genomic_DNA"/>
</dbReference>
<protein>
    <recommendedName>
        <fullName evidence="2">Peptidase S9 prolyl oligopeptidase catalytic domain-containing protein</fullName>
    </recommendedName>
</protein>
<comment type="caution">
    <text evidence="3">The sequence shown here is derived from an EMBL/GenBank/DDBJ whole genome shotgun (WGS) entry which is preliminary data.</text>
</comment>
<evidence type="ECO:0000313" key="3">
    <source>
        <dbReference type="EMBL" id="GAI09707.1"/>
    </source>
</evidence>
<dbReference type="Pfam" id="PF00326">
    <property type="entry name" value="Peptidase_S9"/>
    <property type="match status" value="1"/>
</dbReference>
<dbReference type="Gene3D" id="3.40.50.1820">
    <property type="entry name" value="alpha/beta hydrolase"/>
    <property type="match status" value="1"/>
</dbReference>
<dbReference type="GO" id="GO:0004252">
    <property type="term" value="F:serine-type endopeptidase activity"/>
    <property type="evidence" value="ECO:0007669"/>
    <property type="project" value="TreeGrafter"/>
</dbReference>
<sequence>VDKDRIGIHGHSWGGYQSSFLVTQTDIFKACVTGAPLTNMISMYSSIYWNSGSANQPIFESSQGRFKGGYWENIEAYTRNSPVYYARNVKTPLIILHNDKDGAVDWNQGIEYFNTLRRLGKPVVMLQYKGENHGLRKPANQKDYTIRMREFFDHHLMGKPAPKWLQEGISHLKLEEHIKERTKQIIKK</sequence>
<accession>X1KRK0</accession>
<dbReference type="PANTHER" id="PTHR42776">
    <property type="entry name" value="SERINE PEPTIDASE S9 FAMILY MEMBER"/>
    <property type="match status" value="1"/>
</dbReference>
<reference evidence="3" key="1">
    <citation type="journal article" date="2014" name="Front. Microbiol.">
        <title>High frequency of phylogenetically diverse reductive dehalogenase-homologous genes in deep subseafloor sedimentary metagenomes.</title>
        <authorList>
            <person name="Kawai M."/>
            <person name="Futagami T."/>
            <person name="Toyoda A."/>
            <person name="Takaki Y."/>
            <person name="Nishi S."/>
            <person name="Hori S."/>
            <person name="Arai W."/>
            <person name="Tsubouchi T."/>
            <person name="Morono Y."/>
            <person name="Uchiyama I."/>
            <person name="Ito T."/>
            <person name="Fujiyama A."/>
            <person name="Inagaki F."/>
            <person name="Takami H."/>
        </authorList>
    </citation>
    <scope>NUCLEOTIDE SEQUENCE</scope>
    <source>
        <strain evidence="3">Expedition CK06-06</strain>
    </source>
</reference>
<dbReference type="InterPro" id="IPR029058">
    <property type="entry name" value="AB_hydrolase_fold"/>
</dbReference>
<gene>
    <name evidence="3" type="ORF">S06H3_21893</name>
</gene>
<dbReference type="InterPro" id="IPR001375">
    <property type="entry name" value="Peptidase_S9_cat"/>
</dbReference>
<dbReference type="PANTHER" id="PTHR42776:SF27">
    <property type="entry name" value="DIPEPTIDYL PEPTIDASE FAMILY MEMBER 6"/>
    <property type="match status" value="1"/>
</dbReference>
<dbReference type="GO" id="GO:0006508">
    <property type="term" value="P:proteolysis"/>
    <property type="evidence" value="ECO:0007669"/>
    <property type="project" value="InterPro"/>
</dbReference>
<feature type="domain" description="Peptidase S9 prolyl oligopeptidase catalytic" evidence="2">
    <location>
        <begin position="1"/>
        <end position="156"/>
    </location>
</feature>
<name>X1KRK0_9ZZZZ</name>
<evidence type="ECO:0000256" key="1">
    <source>
        <dbReference type="ARBA" id="ARBA00022801"/>
    </source>
</evidence>
<feature type="non-terminal residue" evidence="3">
    <location>
        <position position="1"/>
    </location>
</feature>
<proteinExistence type="predicted"/>